<evidence type="ECO:0000256" key="7">
    <source>
        <dbReference type="ARBA" id="ARBA00022989"/>
    </source>
</evidence>
<dbReference type="GO" id="GO:0016020">
    <property type="term" value="C:membrane"/>
    <property type="evidence" value="ECO:0007669"/>
    <property type="project" value="UniProtKB-SubCell"/>
</dbReference>
<evidence type="ECO:0000256" key="4">
    <source>
        <dbReference type="ARBA" id="ARBA00022692"/>
    </source>
</evidence>
<protein>
    <recommendedName>
        <fullName evidence="12">Leucine-rich repeat-containing N-terminal plant-type domain-containing protein</fullName>
    </recommendedName>
</protein>
<accession>A0A8S9MAD2</accession>
<organism evidence="10 11">
    <name type="scientific">Brassica cretica</name>
    <name type="common">Mustard</name>
    <dbReference type="NCBI Taxonomy" id="69181"/>
    <lineage>
        <taxon>Eukaryota</taxon>
        <taxon>Viridiplantae</taxon>
        <taxon>Streptophyta</taxon>
        <taxon>Embryophyta</taxon>
        <taxon>Tracheophyta</taxon>
        <taxon>Spermatophyta</taxon>
        <taxon>Magnoliopsida</taxon>
        <taxon>eudicotyledons</taxon>
        <taxon>Gunneridae</taxon>
        <taxon>Pentapetalae</taxon>
        <taxon>rosids</taxon>
        <taxon>malvids</taxon>
        <taxon>Brassicales</taxon>
        <taxon>Brassicaceae</taxon>
        <taxon>Brassiceae</taxon>
        <taxon>Brassica</taxon>
    </lineage>
</organism>
<evidence type="ECO:0000256" key="5">
    <source>
        <dbReference type="ARBA" id="ARBA00022729"/>
    </source>
</evidence>
<dbReference type="SUPFAM" id="SSF52058">
    <property type="entry name" value="L domain-like"/>
    <property type="match status" value="2"/>
</dbReference>
<comment type="caution">
    <text evidence="10">The sequence shown here is derived from an EMBL/GenBank/DDBJ whole genome shotgun (WGS) entry which is preliminary data.</text>
</comment>
<dbReference type="InterPro" id="IPR052595">
    <property type="entry name" value="LRRC69/RLP"/>
</dbReference>
<comment type="similarity">
    <text evidence="2">Belongs to the RLP family.</text>
</comment>
<dbReference type="InterPro" id="IPR032675">
    <property type="entry name" value="LRR_dom_sf"/>
</dbReference>
<dbReference type="Gene3D" id="3.80.10.10">
    <property type="entry name" value="Ribonuclease Inhibitor"/>
    <property type="match status" value="4"/>
</dbReference>
<dbReference type="Pfam" id="PF00560">
    <property type="entry name" value="LRR_1"/>
    <property type="match status" value="6"/>
</dbReference>
<evidence type="ECO:0000256" key="1">
    <source>
        <dbReference type="ARBA" id="ARBA00004479"/>
    </source>
</evidence>
<proteinExistence type="inferred from homology"/>
<keyword evidence="9" id="KW-0325">Glycoprotein</keyword>
<comment type="subcellular location">
    <subcellularLocation>
        <location evidence="1">Membrane</location>
        <topology evidence="1">Single-pass type I membrane protein</topology>
    </subcellularLocation>
</comment>
<sequence length="654" mass="73000">MVKRCFHVSSISSFFFCLYVSSFFVNSLVSLPSPRPDQIEILMAFKNEFPILKCDFRKWPDSEQKTKYWTSKDVNSFDGVEFDNKTGVVTMLDLEGACLSGSLSANSSLFGLHHLRFLDLSFNYFDSFSFLPELAKLTNLELLDLSGTGLAGEIPSSVSSLNRLKNLVLYGNKLMGSLSPLFNLSKLIYLDLSDNLFSGNVPCSLLTMPFMLYLDLSQNQLIDSLETMNCSSSSKLETLSLGYNRLSGGILEPLSKLTNLKHLSLSYQNTTHPINFLSFGFKSLEFLDLSGNTISMPNTGSPNLEDLYLDNCGIKEFPPFVKNLQNLDTLHIAYNRLKGEVPKWLWSMPSLDALSLSHNSLDSFEGSPKILLNSSLRELDLRSNAFRGSLPVISPRMDLMFASNNSFTGDIPLSLCNQSDLLILDLAHNHFSGSIPPCLINSSVVYLDLGNNNLTGRLPDINDCPLGGLDVSHNQITGKLPRSLTNLKNLEVLNVEGNRIADTFPFWLKELPELQVLVLRSNMFHGPIYSPQHPLSFPQLRIIDISRNELTGSLPRDYFSNWSKLLISIPQEEREPTYMGGNLNLCGLPLEQSCLRDKVPSTPEAQEAEPLKKEQVLNWKAAAMGYGPGVLFGLAIGQVLYSYKPVLFCKLFRL</sequence>
<evidence type="ECO:0000256" key="8">
    <source>
        <dbReference type="ARBA" id="ARBA00023136"/>
    </source>
</evidence>
<dbReference type="Proteomes" id="UP000712281">
    <property type="component" value="Unassembled WGS sequence"/>
</dbReference>
<keyword evidence="8" id="KW-0472">Membrane</keyword>
<dbReference type="PANTHER" id="PTHR48057">
    <property type="entry name" value="LEUCINE-RICH REPEAT SERINE/THREONINE-PROTEIN KINASE 1"/>
    <property type="match status" value="1"/>
</dbReference>
<evidence type="ECO:0000256" key="6">
    <source>
        <dbReference type="ARBA" id="ARBA00022737"/>
    </source>
</evidence>
<reference evidence="10" key="1">
    <citation type="submission" date="2019-12" db="EMBL/GenBank/DDBJ databases">
        <title>Genome sequencing and annotation of Brassica cretica.</title>
        <authorList>
            <person name="Studholme D.J."/>
            <person name="Sarris P.F."/>
        </authorList>
    </citation>
    <scope>NUCLEOTIDE SEQUENCE</scope>
    <source>
        <strain evidence="10">PFS-001/15</strain>
        <tissue evidence="10">Leaf</tissue>
    </source>
</reference>
<evidence type="ECO:0000256" key="3">
    <source>
        <dbReference type="ARBA" id="ARBA00022614"/>
    </source>
</evidence>
<dbReference type="PANTHER" id="PTHR48057:SF29">
    <property type="entry name" value="OS02G0609900 PROTEIN"/>
    <property type="match status" value="1"/>
</dbReference>
<evidence type="ECO:0000313" key="10">
    <source>
        <dbReference type="EMBL" id="KAF2616914.1"/>
    </source>
</evidence>
<evidence type="ECO:0000256" key="2">
    <source>
        <dbReference type="ARBA" id="ARBA00009592"/>
    </source>
</evidence>
<name>A0A8S9MAD2_BRACR</name>
<dbReference type="PROSITE" id="PS51450">
    <property type="entry name" value="LRR"/>
    <property type="match status" value="1"/>
</dbReference>
<keyword evidence="7" id="KW-1133">Transmembrane helix</keyword>
<dbReference type="FunFam" id="3.80.10.10:FF:000041">
    <property type="entry name" value="LRR receptor-like serine/threonine-protein kinase ERECTA"/>
    <property type="match status" value="1"/>
</dbReference>
<evidence type="ECO:0000256" key="9">
    <source>
        <dbReference type="ARBA" id="ARBA00023180"/>
    </source>
</evidence>
<dbReference type="InterPro" id="IPR001611">
    <property type="entry name" value="Leu-rich_rpt"/>
</dbReference>
<evidence type="ECO:0000313" key="11">
    <source>
        <dbReference type="Proteomes" id="UP000712281"/>
    </source>
</evidence>
<dbReference type="AlphaFoldDB" id="A0A8S9MAD2"/>
<dbReference type="EMBL" id="QGKW02000007">
    <property type="protein sequence ID" value="KAF2616914.1"/>
    <property type="molecule type" value="Genomic_DNA"/>
</dbReference>
<gene>
    <name evidence="10" type="ORF">F2Q68_00042774</name>
</gene>
<dbReference type="Pfam" id="PF13855">
    <property type="entry name" value="LRR_8"/>
    <property type="match status" value="1"/>
</dbReference>
<keyword evidence="4" id="KW-0812">Transmembrane</keyword>
<keyword evidence="3" id="KW-0433">Leucine-rich repeat</keyword>
<keyword evidence="6" id="KW-0677">Repeat</keyword>
<evidence type="ECO:0008006" key="12">
    <source>
        <dbReference type="Google" id="ProtNLM"/>
    </source>
</evidence>
<keyword evidence="5" id="KW-0732">Signal</keyword>